<gene>
    <name evidence="2" type="ORF">HJC23_011886</name>
</gene>
<evidence type="ECO:0000313" key="3">
    <source>
        <dbReference type="Proteomes" id="UP001516023"/>
    </source>
</evidence>
<sequence length="246" mass="27031">MTSQSADESSVSTNISDTSSTRSSRESKRSQTHEKNKANENSRQDDAALTPAEQELYATHAHEIRRNATQILNTNISPSTNRYRSYHDSPATFVSSDSSVRHTSAADTYSQQSYGVGDALSVSQVASMAFNCISHCLTEGYRAASNYYSTYEQEGKFNHNYQQVGRREDEDRNSTNFGGGRGHDSLSGYQNQHMDRDLPPLSAGKASEKVIGQCDAPQSDIPLKGEYATVSLPSTYQGGNNVYVLK</sequence>
<feature type="compositionally biased region" description="Low complexity" evidence="1">
    <location>
        <begin position="9"/>
        <end position="22"/>
    </location>
</feature>
<proteinExistence type="predicted"/>
<dbReference type="AlphaFoldDB" id="A0ABD3QE19"/>
<evidence type="ECO:0000313" key="2">
    <source>
        <dbReference type="EMBL" id="KAL3798582.1"/>
    </source>
</evidence>
<dbReference type="Proteomes" id="UP001516023">
    <property type="component" value="Unassembled WGS sequence"/>
</dbReference>
<reference evidence="2 3" key="1">
    <citation type="journal article" date="2020" name="G3 (Bethesda)">
        <title>Improved Reference Genome for Cyclotella cryptica CCMP332, a Model for Cell Wall Morphogenesis, Salinity Adaptation, and Lipid Production in Diatoms (Bacillariophyta).</title>
        <authorList>
            <person name="Roberts W.R."/>
            <person name="Downey K.M."/>
            <person name="Ruck E.C."/>
            <person name="Traller J.C."/>
            <person name="Alverson A.J."/>
        </authorList>
    </citation>
    <scope>NUCLEOTIDE SEQUENCE [LARGE SCALE GENOMIC DNA]</scope>
    <source>
        <strain evidence="2 3">CCMP332</strain>
    </source>
</reference>
<feature type="region of interest" description="Disordered" evidence="1">
    <location>
        <begin position="161"/>
        <end position="202"/>
    </location>
</feature>
<feature type="region of interest" description="Disordered" evidence="1">
    <location>
        <begin position="1"/>
        <end position="48"/>
    </location>
</feature>
<comment type="caution">
    <text evidence="2">The sequence shown here is derived from an EMBL/GenBank/DDBJ whole genome shotgun (WGS) entry which is preliminary data.</text>
</comment>
<accession>A0ABD3QE19</accession>
<name>A0ABD3QE19_9STRA</name>
<keyword evidence="3" id="KW-1185">Reference proteome</keyword>
<feature type="compositionally biased region" description="Basic and acidic residues" evidence="1">
    <location>
        <begin position="23"/>
        <end position="46"/>
    </location>
</feature>
<dbReference type="EMBL" id="JABMIG020000045">
    <property type="protein sequence ID" value="KAL3798582.1"/>
    <property type="molecule type" value="Genomic_DNA"/>
</dbReference>
<protein>
    <submittedName>
        <fullName evidence="2">Uncharacterized protein</fullName>
    </submittedName>
</protein>
<evidence type="ECO:0000256" key="1">
    <source>
        <dbReference type="SAM" id="MobiDB-lite"/>
    </source>
</evidence>
<organism evidence="2 3">
    <name type="scientific">Cyclotella cryptica</name>
    <dbReference type="NCBI Taxonomy" id="29204"/>
    <lineage>
        <taxon>Eukaryota</taxon>
        <taxon>Sar</taxon>
        <taxon>Stramenopiles</taxon>
        <taxon>Ochrophyta</taxon>
        <taxon>Bacillariophyta</taxon>
        <taxon>Coscinodiscophyceae</taxon>
        <taxon>Thalassiosirophycidae</taxon>
        <taxon>Stephanodiscales</taxon>
        <taxon>Stephanodiscaceae</taxon>
        <taxon>Cyclotella</taxon>
    </lineage>
</organism>